<dbReference type="SUPFAM" id="SSF54862">
    <property type="entry name" value="4Fe-4S ferredoxins"/>
    <property type="match status" value="1"/>
</dbReference>
<comment type="caution">
    <text evidence="12">The sequence shown here is derived from an EMBL/GenBank/DDBJ whole genome shotgun (WGS) entry which is preliminary data.</text>
</comment>
<evidence type="ECO:0000313" key="13">
    <source>
        <dbReference type="Proteomes" id="UP000602647"/>
    </source>
</evidence>
<evidence type="ECO:0000256" key="9">
    <source>
        <dbReference type="ARBA" id="ARBA00047365"/>
    </source>
</evidence>
<evidence type="ECO:0000259" key="10">
    <source>
        <dbReference type="PROSITE" id="PS51379"/>
    </source>
</evidence>
<comment type="similarity">
    <text evidence="2">Belongs to the organic radical-activating enzymes family.</text>
</comment>
<comment type="catalytic activity">
    <reaction evidence="9">
        <text>glycyl-[protein] + reduced [flavodoxin] + S-adenosyl-L-methionine = glycin-2-yl radical-[protein] + semiquinone [flavodoxin] + 5'-deoxyadenosine + L-methionine + H(+)</text>
        <dbReference type="Rhea" id="RHEA:61976"/>
        <dbReference type="Rhea" id="RHEA-COMP:10622"/>
        <dbReference type="Rhea" id="RHEA-COMP:14480"/>
        <dbReference type="Rhea" id="RHEA-COMP:15993"/>
        <dbReference type="Rhea" id="RHEA-COMP:15994"/>
        <dbReference type="ChEBI" id="CHEBI:15378"/>
        <dbReference type="ChEBI" id="CHEBI:17319"/>
        <dbReference type="ChEBI" id="CHEBI:29947"/>
        <dbReference type="ChEBI" id="CHEBI:32722"/>
        <dbReference type="ChEBI" id="CHEBI:57618"/>
        <dbReference type="ChEBI" id="CHEBI:57844"/>
        <dbReference type="ChEBI" id="CHEBI:59789"/>
        <dbReference type="ChEBI" id="CHEBI:140311"/>
    </reaction>
</comment>
<comment type="cofactor">
    <cofactor evidence="1">
        <name>[4Fe-4S] cluster</name>
        <dbReference type="ChEBI" id="CHEBI:49883"/>
    </cofactor>
</comment>
<keyword evidence="6" id="KW-0560">Oxidoreductase</keyword>
<dbReference type="InterPro" id="IPR034457">
    <property type="entry name" value="Organic_radical-activating"/>
</dbReference>
<organism evidence="12 13">
    <name type="scientific">Zhenpiania hominis</name>
    <dbReference type="NCBI Taxonomy" id="2763644"/>
    <lineage>
        <taxon>Bacteria</taxon>
        <taxon>Bacillati</taxon>
        <taxon>Bacillota</taxon>
        <taxon>Clostridia</taxon>
        <taxon>Peptostreptococcales</taxon>
        <taxon>Anaerovoracaceae</taxon>
        <taxon>Zhenpiania</taxon>
    </lineage>
</organism>
<evidence type="ECO:0000256" key="8">
    <source>
        <dbReference type="ARBA" id="ARBA00023014"/>
    </source>
</evidence>
<dbReference type="PROSITE" id="PS00198">
    <property type="entry name" value="4FE4S_FER_1"/>
    <property type="match status" value="1"/>
</dbReference>
<dbReference type="InterPro" id="IPR040074">
    <property type="entry name" value="BssD/PflA/YjjW"/>
</dbReference>
<protein>
    <submittedName>
        <fullName evidence="12">Glycyl-radical enzyme activating protein</fullName>
    </submittedName>
</protein>
<dbReference type="Gene3D" id="3.30.70.20">
    <property type="match status" value="1"/>
</dbReference>
<dbReference type="AlphaFoldDB" id="A0A923NNJ0"/>
<dbReference type="CDD" id="cd01335">
    <property type="entry name" value="Radical_SAM"/>
    <property type="match status" value="1"/>
</dbReference>
<dbReference type="InterPro" id="IPR001989">
    <property type="entry name" value="Radical_activat_CS"/>
</dbReference>
<keyword evidence="8" id="KW-0411">Iron-sulfur</keyword>
<dbReference type="PROSITE" id="PS01087">
    <property type="entry name" value="RADICAL_ACTIVATING"/>
    <property type="match status" value="1"/>
</dbReference>
<dbReference type="RefSeq" id="WP_187304340.1">
    <property type="nucleotide sequence ID" value="NZ_JACRYT010000029.1"/>
</dbReference>
<dbReference type="NCBIfam" id="TIGR02494">
    <property type="entry name" value="PFLE_PFLC"/>
    <property type="match status" value="1"/>
</dbReference>
<feature type="domain" description="4Fe-4S ferredoxin-type" evidence="10">
    <location>
        <begin position="82"/>
        <end position="112"/>
    </location>
</feature>
<dbReference type="SFLD" id="SFLDG01118">
    <property type="entry name" value="activating_enzymes__group_2"/>
    <property type="match status" value="1"/>
</dbReference>
<dbReference type="PIRSF" id="PIRSF000371">
    <property type="entry name" value="PFL_act_enz"/>
    <property type="match status" value="1"/>
</dbReference>
<dbReference type="PANTHER" id="PTHR30352:SF4">
    <property type="entry name" value="PYRUVATE FORMATE-LYASE 2-ACTIVATING ENZYME"/>
    <property type="match status" value="1"/>
</dbReference>
<keyword evidence="13" id="KW-1185">Reference proteome</keyword>
<dbReference type="GO" id="GO:0051539">
    <property type="term" value="F:4 iron, 4 sulfur cluster binding"/>
    <property type="evidence" value="ECO:0007669"/>
    <property type="project" value="UniProtKB-KW"/>
</dbReference>
<accession>A0A923NNJ0</accession>
<sequence length="323" mass="37124">MTEEGIVFNIQRFTIHDGPGIRTEIFLKGCPLTCKWCGNPESQRMQPEIGVYETKCIRADVCGLCLKVCPRHGCLNTGAGQKIHSIDHEICNDCLSCARACPADALKQWGKRLSVDQVMKTIRRDRSYYEASGGGVTISGGEPLLQPEFTKRILRQCKEEGINTCLESTFCMDWGRIEPVLPYADLLITDIKLMDPGEHQRYTGVSNERILKNLKRLSHEEKELIIRIPVIPGVNHTKKNREQTADFILKEMKNRIWHLQLLGFMRLGEEKYASLGREYPMESLKFDRDSFNRELKEWAAYFEQRGIRCIAGHSGDNREMERR</sequence>
<evidence type="ECO:0000259" key="11">
    <source>
        <dbReference type="PROSITE" id="PS51918"/>
    </source>
</evidence>
<proteinExistence type="inferred from homology"/>
<dbReference type="InterPro" id="IPR013785">
    <property type="entry name" value="Aldolase_TIM"/>
</dbReference>
<reference evidence="12" key="1">
    <citation type="submission" date="2020-08" db="EMBL/GenBank/DDBJ databases">
        <title>Genome public.</title>
        <authorList>
            <person name="Liu C."/>
            <person name="Sun Q."/>
        </authorList>
    </citation>
    <scope>NUCLEOTIDE SEQUENCE</scope>
    <source>
        <strain evidence="12">BX12</strain>
    </source>
</reference>
<evidence type="ECO:0000256" key="3">
    <source>
        <dbReference type="ARBA" id="ARBA00022485"/>
    </source>
</evidence>
<dbReference type="InterPro" id="IPR017900">
    <property type="entry name" value="4Fe4S_Fe_S_CS"/>
</dbReference>
<dbReference type="EMBL" id="JACRYT010000029">
    <property type="protein sequence ID" value="MBC6681246.1"/>
    <property type="molecule type" value="Genomic_DNA"/>
</dbReference>
<evidence type="ECO:0000256" key="7">
    <source>
        <dbReference type="ARBA" id="ARBA00023004"/>
    </source>
</evidence>
<dbReference type="InterPro" id="IPR058240">
    <property type="entry name" value="rSAM_sf"/>
</dbReference>
<dbReference type="PROSITE" id="PS51379">
    <property type="entry name" value="4FE4S_FER_2"/>
    <property type="match status" value="2"/>
</dbReference>
<dbReference type="GO" id="GO:0016491">
    <property type="term" value="F:oxidoreductase activity"/>
    <property type="evidence" value="ECO:0007669"/>
    <property type="project" value="UniProtKB-KW"/>
</dbReference>
<dbReference type="PROSITE" id="PS51918">
    <property type="entry name" value="RADICAL_SAM"/>
    <property type="match status" value="1"/>
</dbReference>
<feature type="domain" description="4Fe-4S ferredoxin-type" evidence="10">
    <location>
        <begin position="47"/>
        <end position="80"/>
    </location>
</feature>
<keyword evidence="5" id="KW-0479">Metal-binding</keyword>
<keyword evidence="7" id="KW-0408">Iron</keyword>
<dbReference type="SFLD" id="SFLDS00029">
    <property type="entry name" value="Radical_SAM"/>
    <property type="match status" value="1"/>
</dbReference>
<dbReference type="InterPro" id="IPR017896">
    <property type="entry name" value="4Fe4S_Fe-S-bd"/>
</dbReference>
<evidence type="ECO:0000256" key="1">
    <source>
        <dbReference type="ARBA" id="ARBA00001966"/>
    </source>
</evidence>
<dbReference type="SUPFAM" id="SSF102114">
    <property type="entry name" value="Radical SAM enzymes"/>
    <property type="match status" value="1"/>
</dbReference>
<dbReference type="Gene3D" id="3.20.20.70">
    <property type="entry name" value="Aldolase class I"/>
    <property type="match status" value="1"/>
</dbReference>
<feature type="domain" description="Radical SAM core" evidence="11">
    <location>
        <begin position="16"/>
        <end position="308"/>
    </location>
</feature>
<gene>
    <name evidence="12" type="ORF">H9L42_15645</name>
</gene>
<evidence type="ECO:0000256" key="5">
    <source>
        <dbReference type="ARBA" id="ARBA00022723"/>
    </source>
</evidence>
<dbReference type="InterPro" id="IPR012839">
    <property type="entry name" value="Organic_radical_activase"/>
</dbReference>
<dbReference type="GO" id="GO:0046872">
    <property type="term" value="F:metal ion binding"/>
    <property type="evidence" value="ECO:0007669"/>
    <property type="project" value="UniProtKB-KW"/>
</dbReference>
<dbReference type="SFLD" id="SFLDG01066">
    <property type="entry name" value="organic_radical-activating_enz"/>
    <property type="match status" value="1"/>
</dbReference>
<keyword evidence="3" id="KW-0004">4Fe-4S</keyword>
<evidence type="ECO:0000256" key="6">
    <source>
        <dbReference type="ARBA" id="ARBA00023002"/>
    </source>
</evidence>
<keyword evidence="4" id="KW-0949">S-adenosyl-L-methionine</keyword>
<evidence type="ECO:0000256" key="4">
    <source>
        <dbReference type="ARBA" id="ARBA00022691"/>
    </source>
</evidence>
<dbReference type="PANTHER" id="PTHR30352">
    <property type="entry name" value="PYRUVATE FORMATE-LYASE-ACTIVATING ENZYME"/>
    <property type="match status" value="1"/>
</dbReference>
<evidence type="ECO:0000313" key="12">
    <source>
        <dbReference type="EMBL" id="MBC6681246.1"/>
    </source>
</evidence>
<dbReference type="Pfam" id="PF04055">
    <property type="entry name" value="Radical_SAM"/>
    <property type="match status" value="1"/>
</dbReference>
<name>A0A923NNJ0_9FIRM</name>
<dbReference type="Proteomes" id="UP000602647">
    <property type="component" value="Unassembled WGS sequence"/>
</dbReference>
<evidence type="ECO:0000256" key="2">
    <source>
        <dbReference type="ARBA" id="ARBA00009777"/>
    </source>
</evidence>
<dbReference type="InterPro" id="IPR007197">
    <property type="entry name" value="rSAM"/>
</dbReference>